<keyword evidence="1" id="KW-0812">Transmembrane</keyword>
<name>A8MLK4_ALKOO</name>
<dbReference type="STRING" id="350688.Clos_0556"/>
<dbReference type="OrthoDB" id="9809406at2"/>
<organism evidence="3 4">
    <name type="scientific">Alkaliphilus oremlandii (strain OhILAs)</name>
    <name type="common">Clostridium oremlandii (strain OhILAs)</name>
    <dbReference type="NCBI Taxonomy" id="350688"/>
    <lineage>
        <taxon>Bacteria</taxon>
        <taxon>Bacillati</taxon>
        <taxon>Bacillota</taxon>
        <taxon>Clostridia</taxon>
        <taxon>Peptostreptococcales</taxon>
        <taxon>Natronincolaceae</taxon>
        <taxon>Alkaliphilus</taxon>
    </lineage>
</organism>
<proteinExistence type="predicted"/>
<dbReference type="Proteomes" id="UP000000269">
    <property type="component" value="Chromosome"/>
</dbReference>
<evidence type="ECO:0000313" key="3">
    <source>
        <dbReference type="EMBL" id="ABW18118.1"/>
    </source>
</evidence>
<dbReference type="RefSeq" id="WP_012158432.1">
    <property type="nucleotide sequence ID" value="NC_009922.1"/>
</dbReference>
<dbReference type="HOGENOM" id="CLU_059512_1_0_9"/>
<dbReference type="eggNOG" id="COG5401">
    <property type="taxonomic scope" value="Bacteria"/>
</dbReference>
<accession>A8MLK4</accession>
<reference evidence="4" key="1">
    <citation type="submission" date="2007-10" db="EMBL/GenBank/DDBJ databases">
        <title>Complete genome of Alkaliphilus oremlandii OhILAs.</title>
        <authorList>
            <person name="Copeland A."/>
            <person name="Lucas S."/>
            <person name="Lapidus A."/>
            <person name="Barry K."/>
            <person name="Detter J.C."/>
            <person name="Glavina del Rio T."/>
            <person name="Hammon N."/>
            <person name="Israni S."/>
            <person name="Dalin E."/>
            <person name="Tice H."/>
            <person name="Pitluck S."/>
            <person name="Chain P."/>
            <person name="Malfatti S."/>
            <person name="Shin M."/>
            <person name="Vergez L."/>
            <person name="Schmutz J."/>
            <person name="Larimer F."/>
            <person name="Land M."/>
            <person name="Hauser L."/>
            <person name="Kyrpides N."/>
            <person name="Mikhailova N."/>
            <person name="Stolz J.F."/>
            <person name="Dawson A."/>
            <person name="Fisher E."/>
            <person name="Crable B."/>
            <person name="Perera E."/>
            <person name="Lisak J."/>
            <person name="Ranganathan M."/>
            <person name="Basu P."/>
            <person name="Richardson P."/>
        </authorList>
    </citation>
    <scope>NUCLEOTIDE SEQUENCE [LARGE SCALE GENOMIC DNA]</scope>
    <source>
        <strain evidence="4">OhILAs</strain>
    </source>
</reference>
<keyword evidence="1" id="KW-1133">Transmembrane helix</keyword>
<keyword evidence="4" id="KW-1185">Reference proteome</keyword>
<dbReference type="EMBL" id="CP000853">
    <property type="protein sequence ID" value="ABW18118.1"/>
    <property type="molecule type" value="Genomic_DNA"/>
</dbReference>
<dbReference type="KEGG" id="aoe:Clos_0556"/>
<dbReference type="AlphaFoldDB" id="A8MLK4"/>
<sequence length="325" mass="36061">MRVLRYVAILLIVVSVVSLVGCSFFNREKETDVSLIIDTPTIQEDGLRETVLYYKDEIGLIVPVMRKIPWEEGIAKAAINQLVDEPAVRDNLSSIGLFPVLPTGTEVLEMSINDGLAKVDFNENILSYDTDTDEKAIVQSLVYTLTEFEAIDKVQLLVNGKTLNKLSFGTKVKNPMERENINLSLALESEELPVIVYYKTTTNGEDSFFIPVTKGVNALKTDIKSALTALLEGAPEGTGLYSELPAGVVLNDVYVKEGVAYMDFSKEIENIPDNKTHQQSMVYELGLTLREIEPTISQVRILSSGKEIQLNSDVSLNLPKHVNPY</sequence>
<evidence type="ECO:0000313" key="4">
    <source>
        <dbReference type="Proteomes" id="UP000000269"/>
    </source>
</evidence>
<dbReference type="InterPro" id="IPR019606">
    <property type="entry name" value="GerMN"/>
</dbReference>
<feature type="domain" description="GerMN" evidence="2">
    <location>
        <begin position="75"/>
        <end position="167"/>
    </location>
</feature>
<gene>
    <name evidence="3" type="ordered locus">Clos_0556</name>
</gene>
<feature type="transmembrane region" description="Helical" evidence="1">
    <location>
        <begin position="6"/>
        <end position="25"/>
    </location>
</feature>
<evidence type="ECO:0000256" key="1">
    <source>
        <dbReference type="SAM" id="Phobius"/>
    </source>
</evidence>
<dbReference type="SMART" id="SM00909">
    <property type="entry name" value="Germane"/>
    <property type="match status" value="2"/>
</dbReference>
<dbReference type="PROSITE" id="PS51257">
    <property type="entry name" value="PROKAR_LIPOPROTEIN"/>
    <property type="match status" value="1"/>
</dbReference>
<dbReference type="Pfam" id="PF10646">
    <property type="entry name" value="Germane"/>
    <property type="match status" value="2"/>
</dbReference>
<feature type="domain" description="GerMN" evidence="2">
    <location>
        <begin position="223"/>
        <end position="312"/>
    </location>
</feature>
<keyword evidence="1" id="KW-0472">Membrane</keyword>
<evidence type="ECO:0000259" key="2">
    <source>
        <dbReference type="SMART" id="SM00909"/>
    </source>
</evidence>
<protein>
    <recommendedName>
        <fullName evidence="2">GerMN domain-containing protein</fullName>
    </recommendedName>
</protein>